<proteinExistence type="inferred from homology"/>
<feature type="binding site" evidence="11">
    <location>
        <position position="265"/>
    </location>
    <ligand>
        <name>Mg(2+)</name>
        <dbReference type="ChEBI" id="CHEBI:18420"/>
    </ligand>
</feature>
<protein>
    <recommendedName>
        <fullName evidence="2 10">FAD:protein FMN transferase</fullName>
        <ecNumber evidence="1 10">2.7.1.180</ecNumber>
    </recommendedName>
    <alternativeName>
        <fullName evidence="8 10">Flavin transferase</fullName>
    </alternativeName>
</protein>
<feature type="binding site" evidence="11">
    <location>
        <position position="152"/>
    </location>
    <ligand>
        <name>Mg(2+)</name>
        <dbReference type="ChEBI" id="CHEBI:18420"/>
    </ligand>
</feature>
<feature type="binding site" evidence="11">
    <location>
        <position position="261"/>
    </location>
    <ligand>
        <name>Mg(2+)</name>
        <dbReference type="ChEBI" id="CHEBI:18420"/>
    </ligand>
</feature>
<evidence type="ECO:0000256" key="1">
    <source>
        <dbReference type="ARBA" id="ARBA00011955"/>
    </source>
</evidence>
<evidence type="ECO:0000256" key="4">
    <source>
        <dbReference type="ARBA" id="ARBA00022679"/>
    </source>
</evidence>
<dbReference type="GO" id="GO:0016740">
    <property type="term" value="F:transferase activity"/>
    <property type="evidence" value="ECO:0007669"/>
    <property type="project" value="UniProtKB-UniRule"/>
</dbReference>
<dbReference type="Proteomes" id="UP000054099">
    <property type="component" value="Unassembled WGS sequence"/>
</dbReference>
<evidence type="ECO:0000256" key="6">
    <source>
        <dbReference type="ARBA" id="ARBA00022827"/>
    </source>
</evidence>
<keyword evidence="4 10" id="KW-0808">Transferase</keyword>
<comment type="catalytic activity">
    <reaction evidence="9 10">
        <text>L-threonyl-[protein] + FAD = FMN-L-threonyl-[protein] + AMP + H(+)</text>
        <dbReference type="Rhea" id="RHEA:36847"/>
        <dbReference type="Rhea" id="RHEA-COMP:11060"/>
        <dbReference type="Rhea" id="RHEA-COMP:11061"/>
        <dbReference type="ChEBI" id="CHEBI:15378"/>
        <dbReference type="ChEBI" id="CHEBI:30013"/>
        <dbReference type="ChEBI" id="CHEBI:57692"/>
        <dbReference type="ChEBI" id="CHEBI:74257"/>
        <dbReference type="ChEBI" id="CHEBI:456215"/>
        <dbReference type="EC" id="2.7.1.180"/>
    </reaction>
</comment>
<evidence type="ECO:0000256" key="3">
    <source>
        <dbReference type="ARBA" id="ARBA00022630"/>
    </source>
</evidence>
<keyword evidence="6 10" id="KW-0274">FAD</keyword>
<dbReference type="OrthoDB" id="9778595at2"/>
<comment type="cofactor">
    <cofactor evidence="11">
        <name>Mg(2+)</name>
        <dbReference type="ChEBI" id="CHEBI:18420"/>
    </cofactor>
    <cofactor evidence="11">
        <name>Mn(2+)</name>
        <dbReference type="ChEBI" id="CHEBI:29035"/>
    </cofactor>
    <text evidence="11">Magnesium. Can also use manganese.</text>
</comment>
<dbReference type="EMBL" id="LNQN01000002">
    <property type="protein sequence ID" value="KSU83161.1"/>
    <property type="molecule type" value="Genomic_DNA"/>
</dbReference>
<dbReference type="EC" id="2.7.1.180" evidence="1 10"/>
<dbReference type="PANTHER" id="PTHR30040:SF2">
    <property type="entry name" value="FAD:PROTEIN FMN TRANSFERASE"/>
    <property type="match status" value="1"/>
</dbReference>
<keyword evidence="7 10" id="KW-0460">Magnesium</keyword>
<accession>A0A0V8J838</accession>
<evidence type="ECO:0000313" key="12">
    <source>
        <dbReference type="EMBL" id="KSU83161.1"/>
    </source>
</evidence>
<organism evidence="12 13">
    <name type="scientific">Fictibacillus enclensis</name>
    <dbReference type="NCBI Taxonomy" id="1017270"/>
    <lineage>
        <taxon>Bacteria</taxon>
        <taxon>Bacillati</taxon>
        <taxon>Bacillota</taxon>
        <taxon>Bacilli</taxon>
        <taxon>Bacillales</taxon>
        <taxon>Fictibacillaceae</taxon>
        <taxon>Fictibacillus</taxon>
    </lineage>
</organism>
<reference evidence="12 13" key="1">
    <citation type="journal article" date="2014" name="Antonie Van Leeuwenhoek">
        <title>Fictibacillus enclensis sp. nov., isolated from marine sediment.</title>
        <authorList>
            <person name="Dastager S.G."/>
            <person name="Mawlankar R."/>
            <person name="Srinivasan K."/>
            <person name="Tang S.K."/>
            <person name="Lee J.C."/>
            <person name="Ramana V.V."/>
            <person name="Shouche Y.S."/>
        </authorList>
    </citation>
    <scope>NUCLEOTIDE SEQUENCE [LARGE SCALE GENOMIC DNA]</scope>
    <source>
        <strain evidence="12 13">NIO-1003</strain>
    </source>
</reference>
<dbReference type="InterPro" id="IPR003374">
    <property type="entry name" value="ApbE-like_sf"/>
</dbReference>
<dbReference type="PIRSF" id="PIRSF006268">
    <property type="entry name" value="ApbE"/>
    <property type="match status" value="1"/>
</dbReference>
<dbReference type="Gene3D" id="3.10.520.10">
    <property type="entry name" value="ApbE-like domains"/>
    <property type="match status" value="1"/>
</dbReference>
<evidence type="ECO:0000313" key="13">
    <source>
        <dbReference type="Proteomes" id="UP000054099"/>
    </source>
</evidence>
<dbReference type="InterPro" id="IPR024932">
    <property type="entry name" value="ApbE"/>
</dbReference>
<dbReference type="Pfam" id="PF02424">
    <property type="entry name" value="ApbE"/>
    <property type="match status" value="1"/>
</dbReference>
<evidence type="ECO:0000256" key="7">
    <source>
        <dbReference type="ARBA" id="ARBA00022842"/>
    </source>
</evidence>
<evidence type="ECO:0000256" key="8">
    <source>
        <dbReference type="ARBA" id="ARBA00031306"/>
    </source>
</evidence>
<keyword evidence="13" id="KW-1185">Reference proteome</keyword>
<evidence type="ECO:0000256" key="11">
    <source>
        <dbReference type="PIRSR" id="PIRSR006268-2"/>
    </source>
</evidence>
<dbReference type="AlphaFoldDB" id="A0A0V8J838"/>
<name>A0A0V8J838_9BACL</name>
<dbReference type="RefSeq" id="WP_061971958.1">
    <property type="nucleotide sequence ID" value="NZ_FMAV01000002.1"/>
</dbReference>
<dbReference type="SUPFAM" id="SSF143631">
    <property type="entry name" value="ApbE-like"/>
    <property type="match status" value="1"/>
</dbReference>
<gene>
    <name evidence="12" type="ORF">AS030_11285</name>
</gene>
<keyword evidence="5 10" id="KW-0479">Metal-binding</keyword>
<dbReference type="GO" id="GO:0046872">
    <property type="term" value="F:metal ion binding"/>
    <property type="evidence" value="ECO:0007669"/>
    <property type="project" value="UniProtKB-UniRule"/>
</dbReference>
<sequence>MNQLYKHTKSILIMGTLVHFTAISSHSEEDSKEKIKSAIHVFHEVERICSRFDADSELSRLTRTCGEAVPVSAVLFEALSFAKQMAILTNGAFDPTLGRLLAAHGFNRHYLTSKLAPRFECIDTSSTYKDMILNRQTQTILLRKPLSLDLGAVAKGFAVDLAIRHFQGMHGFSINAGGDVYVGGRNENNDLWEVGIQHPGNKKNILCLLRMTDSAVCTSGSYERQSKAIPFAHHLLDPVNGQSVTDYISTTVIAPYTMAADAYSTAAFILGKPKGKAFLEKMGCGGILVDHDLTIEKTNQMEERYELQYFT</sequence>
<evidence type="ECO:0000256" key="5">
    <source>
        <dbReference type="ARBA" id="ARBA00022723"/>
    </source>
</evidence>
<comment type="similarity">
    <text evidence="10">Belongs to the ApbE family.</text>
</comment>
<evidence type="ECO:0000256" key="2">
    <source>
        <dbReference type="ARBA" id="ARBA00016337"/>
    </source>
</evidence>
<evidence type="ECO:0000256" key="10">
    <source>
        <dbReference type="PIRNR" id="PIRNR006268"/>
    </source>
</evidence>
<dbReference type="PANTHER" id="PTHR30040">
    <property type="entry name" value="THIAMINE BIOSYNTHESIS LIPOPROTEIN APBE"/>
    <property type="match status" value="1"/>
</dbReference>
<keyword evidence="3 10" id="KW-0285">Flavoprotein</keyword>
<comment type="caution">
    <text evidence="12">The sequence shown here is derived from an EMBL/GenBank/DDBJ whole genome shotgun (WGS) entry which is preliminary data.</text>
</comment>
<evidence type="ECO:0000256" key="9">
    <source>
        <dbReference type="ARBA" id="ARBA00048540"/>
    </source>
</evidence>